<gene>
    <name evidence="2" type="ORF">Prum_073780</name>
</gene>
<dbReference type="Pfam" id="PF13575">
    <property type="entry name" value="DUF4135"/>
    <property type="match status" value="1"/>
</dbReference>
<comment type="caution">
    <text evidence="2">The sequence shown here is derived from an EMBL/GenBank/DDBJ whole genome shotgun (WGS) entry which is preliminary data.</text>
</comment>
<dbReference type="NCBIfam" id="TIGR03897">
    <property type="entry name" value="lanti_2_LanM"/>
    <property type="match status" value="1"/>
</dbReference>
<keyword evidence="3" id="KW-1185">Reference proteome</keyword>
<dbReference type="GO" id="GO:0005975">
    <property type="term" value="P:carbohydrate metabolic process"/>
    <property type="evidence" value="ECO:0007669"/>
    <property type="project" value="InterPro"/>
</dbReference>
<sequence>MYAAYTHVRPRVVCHDRGVTGSSTTPAATPPAAVEGWWAAALALGERLAAGVPELASADPDVDARIEAWRGTCDGAGAGQFTLRLADAGIDESGLRALLAEPASHLGARASRPSWVRVVEGALGISPLPVVDAEARGSDVFAGVVHPFVEEIRRQLAAEPLSDLVDAATLNDAYAARLGRRLAAVAAPVLVAELHAAKGRGELSGTEGGERFADFVRQLAAPGRLAALLARYPVLGRLLGQHAQQAVDSRRELLARFVADRPVVVDGLLAGRDPGRLVAVHDMGADAHRGGRSVAALVFSDGRRVIYKPRAVAVHVRFAALVAWLNGALAGTALRTPAVIARDGYGWLEFVAGEPVPDLAAADRFYRRQGALLALLHLVGAVDIHRENLVAAGDQPVVVDVETVLHPMTPVPWLTSDPAADRLASSVHRTGVLPMMLVGDHGRADMSALGGDGAAPAGVAFWDEPGTDRMRLGRRSTPLASRGNRVRLDGVERDPVDHEPDLLAGFRAAYNAIMRDRVRVGALLRHFADVETRVVVRPTQLYRTLLDRSNHPAVLRDALDRDRVLDALWAVAATSQPGSTQLFRHELAELWSGDVPLFTTTPAEIGVRTADGTLVDGLFERSGLAGALGQLDAMSDADRRDQEWIISATLATRRPPAGHRGGPGAEGRATAVDPARLLAAARGIADQLVALAARRHGEVNWLGLELVEERQWLALPMGAGLATGYTGVALFLAELWALTGVERYASVARAAVRRVPPLLAALSGSDETVRAVGCGGMTGFGGIAYALARLAGRLDDASLCDGTRSAIGLAERCVVPDAPLGVFTGVAGCLAAMTAVYEELDLPEAAHTARRCATLLAERVDAPSTSTGFAAGDAGIGWALVRHARSGAAVPDAAHLDVLGSRLLRGAATTGDEYGWCAGQAGVHAARHAAGIADDPAVLDGYATRPVLRDLSLCHGELGILEALAVRRESRAAWIIRRRAGQVCDVISRAGAGCGTPGGVPTPGLLNGLAGIGYGLLRAGFAEQVPSVLLFGTVQVGIGKRSSQ</sequence>
<dbReference type="InterPro" id="IPR017146">
    <property type="entry name" value="Lanti_2_LanM"/>
</dbReference>
<feature type="domain" description="Lantibiotic biosynthesis protein dehydration" evidence="1">
    <location>
        <begin position="232"/>
        <end position="600"/>
    </location>
</feature>
<evidence type="ECO:0000313" key="3">
    <source>
        <dbReference type="Proteomes" id="UP000482960"/>
    </source>
</evidence>
<evidence type="ECO:0000259" key="1">
    <source>
        <dbReference type="Pfam" id="PF13575"/>
    </source>
</evidence>
<reference evidence="2 3" key="2">
    <citation type="submission" date="2020-03" db="EMBL/GenBank/DDBJ databases">
        <authorList>
            <person name="Ichikawa N."/>
            <person name="Kimura A."/>
            <person name="Kitahashi Y."/>
            <person name="Uohara A."/>
        </authorList>
    </citation>
    <scope>NUCLEOTIDE SEQUENCE [LARGE SCALE GENOMIC DNA]</scope>
    <source>
        <strain evidence="2 3">NBRC 108638</strain>
    </source>
</reference>
<protein>
    <submittedName>
        <fullName evidence="2">Lanthionine synthetase</fullName>
    </submittedName>
</protein>
<dbReference type="InterPro" id="IPR012341">
    <property type="entry name" value="6hp_glycosidase-like_sf"/>
</dbReference>
<dbReference type="InterPro" id="IPR025410">
    <property type="entry name" value="Lant_dehyd"/>
</dbReference>
<dbReference type="PRINTS" id="PR01950">
    <property type="entry name" value="LANCSUPER"/>
</dbReference>
<dbReference type="InterPro" id="IPR007822">
    <property type="entry name" value="LANC-like"/>
</dbReference>
<dbReference type="Proteomes" id="UP000482960">
    <property type="component" value="Unassembled WGS sequence"/>
</dbReference>
<reference evidence="2 3" key="1">
    <citation type="submission" date="2020-03" db="EMBL/GenBank/DDBJ databases">
        <title>Whole genome shotgun sequence of Phytohabitans rumicis NBRC 108638.</title>
        <authorList>
            <person name="Komaki H."/>
            <person name="Tamura T."/>
        </authorList>
    </citation>
    <scope>NUCLEOTIDE SEQUENCE [LARGE SCALE GENOMIC DNA]</scope>
    <source>
        <strain evidence="2 3">NBRC 108638</strain>
    </source>
</reference>
<name>A0A6V8LHX5_9ACTN</name>
<dbReference type="GO" id="GO:0031179">
    <property type="term" value="P:peptide modification"/>
    <property type="evidence" value="ECO:0007669"/>
    <property type="project" value="InterPro"/>
</dbReference>
<dbReference type="CDD" id="cd04792">
    <property type="entry name" value="LanM-like"/>
    <property type="match status" value="1"/>
</dbReference>
<dbReference type="PIRSF" id="PIRSF037228">
    <property type="entry name" value="Lant_mod_RumM"/>
    <property type="match status" value="1"/>
</dbReference>
<dbReference type="SMART" id="SM01260">
    <property type="entry name" value="LANC_like"/>
    <property type="match status" value="1"/>
</dbReference>
<dbReference type="Gene3D" id="1.50.10.10">
    <property type="match status" value="1"/>
</dbReference>
<dbReference type="EMBL" id="BLPG01000001">
    <property type="protein sequence ID" value="GFJ93736.1"/>
    <property type="molecule type" value="Genomic_DNA"/>
</dbReference>
<evidence type="ECO:0000313" key="2">
    <source>
        <dbReference type="EMBL" id="GFJ93736.1"/>
    </source>
</evidence>
<dbReference type="SUPFAM" id="SSF158745">
    <property type="entry name" value="LanC-like"/>
    <property type="match status" value="1"/>
</dbReference>
<proteinExistence type="predicted"/>
<accession>A0A6V8LHX5</accession>
<dbReference type="Pfam" id="PF05147">
    <property type="entry name" value="LANC_like"/>
    <property type="match status" value="1"/>
</dbReference>
<dbReference type="AlphaFoldDB" id="A0A6V8LHX5"/>
<organism evidence="2 3">
    <name type="scientific">Phytohabitans rumicis</name>
    <dbReference type="NCBI Taxonomy" id="1076125"/>
    <lineage>
        <taxon>Bacteria</taxon>
        <taxon>Bacillati</taxon>
        <taxon>Actinomycetota</taxon>
        <taxon>Actinomycetes</taxon>
        <taxon>Micromonosporales</taxon>
        <taxon>Micromonosporaceae</taxon>
    </lineage>
</organism>